<keyword evidence="12" id="KW-0963">Cytoplasm</keyword>
<evidence type="ECO:0000256" key="14">
    <source>
        <dbReference type="PIRSR" id="PIRSR039102-2"/>
    </source>
</evidence>
<reference evidence="18 19" key="1">
    <citation type="submission" date="2018-06" db="EMBL/GenBank/DDBJ databases">
        <authorList>
            <consortium name="Pathogen Informatics"/>
            <person name="Doyle S."/>
        </authorList>
    </citation>
    <scope>NUCLEOTIDE SEQUENCE [LARGE SCALE GENOMIC DNA]</scope>
    <source>
        <strain evidence="18 19">NCTC11820</strain>
    </source>
</reference>
<dbReference type="GO" id="GO:0008716">
    <property type="term" value="F:D-alanine-D-alanine ligase activity"/>
    <property type="evidence" value="ECO:0007669"/>
    <property type="project" value="UniProtKB-UniRule"/>
</dbReference>
<dbReference type="OMA" id="TQYRIPC"/>
<keyword evidence="11 12" id="KW-0961">Cell wall biogenesis/degradation</keyword>
<evidence type="ECO:0000256" key="7">
    <source>
        <dbReference type="ARBA" id="ARBA00022842"/>
    </source>
</evidence>
<feature type="domain" description="ATP-grasp" evidence="17">
    <location>
        <begin position="153"/>
        <end position="365"/>
    </location>
</feature>
<dbReference type="Pfam" id="PF07478">
    <property type="entry name" value="Dala_Dala_lig_C"/>
    <property type="match status" value="1"/>
</dbReference>
<evidence type="ECO:0000256" key="4">
    <source>
        <dbReference type="ARBA" id="ARBA00022723"/>
    </source>
</evidence>
<keyword evidence="3 12" id="KW-0436">Ligase</keyword>
<evidence type="ECO:0000256" key="5">
    <source>
        <dbReference type="ARBA" id="ARBA00022741"/>
    </source>
</evidence>
<dbReference type="RefSeq" id="WP_004009140.1">
    <property type="nucleotide sequence ID" value="NZ_CAMUDJ010000006.1"/>
</dbReference>
<dbReference type="GeneID" id="55565321"/>
<evidence type="ECO:0000256" key="1">
    <source>
        <dbReference type="ARBA" id="ARBA00001936"/>
    </source>
</evidence>
<dbReference type="GO" id="GO:0008360">
    <property type="term" value="P:regulation of cell shape"/>
    <property type="evidence" value="ECO:0007669"/>
    <property type="project" value="UniProtKB-KW"/>
</dbReference>
<feature type="binding site" evidence="15">
    <location>
        <position position="334"/>
    </location>
    <ligand>
        <name>Mg(2+)</name>
        <dbReference type="ChEBI" id="CHEBI:18420"/>
        <label>2</label>
    </ligand>
</feature>
<dbReference type="GO" id="GO:0005524">
    <property type="term" value="F:ATP binding"/>
    <property type="evidence" value="ECO:0007669"/>
    <property type="project" value="UniProtKB-UniRule"/>
</dbReference>
<dbReference type="InterPro" id="IPR000291">
    <property type="entry name" value="D-Ala_lig_Van_CS"/>
</dbReference>
<dbReference type="PIRSF" id="PIRSF039102">
    <property type="entry name" value="Ddl/VanB"/>
    <property type="match status" value="1"/>
</dbReference>
<proteinExistence type="inferred from homology"/>
<feature type="binding site" evidence="15">
    <location>
        <position position="318"/>
    </location>
    <ligand>
        <name>Mg(2+)</name>
        <dbReference type="ChEBI" id="CHEBI:18420"/>
        <label>1</label>
    </ligand>
</feature>
<accession>A0A2X2YQQ2</accession>
<feature type="binding site" evidence="14">
    <location>
        <begin position="193"/>
        <end position="195"/>
    </location>
    <ligand>
        <name>ATP</name>
        <dbReference type="ChEBI" id="CHEBI:30616"/>
    </ligand>
</feature>
<dbReference type="GO" id="GO:0071555">
    <property type="term" value="P:cell wall organization"/>
    <property type="evidence" value="ECO:0007669"/>
    <property type="project" value="UniProtKB-KW"/>
</dbReference>
<feature type="active site" evidence="13">
    <location>
        <position position="343"/>
    </location>
</feature>
<dbReference type="NCBIfam" id="TIGR01205">
    <property type="entry name" value="D_ala_D_alaTIGR"/>
    <property type="match status" value="1"/>
</dbReference>
<feature type="active site" evidence="13">
    <location>
        <position position="20"/>
    </location>
</feature>
<dbReference type="PROSITE" id="PS50975">
    <property type="entry name" value="ATP_GRASP"/>
    <property type="match status" value="1"/>
</dbReference>
<evidence type="ECO:0000256" key="15">
    <source>
        <dbReference type="PIRSR" id="PIRSR039102-3"/>
    </source>
</evidence>
<keyword evidence="5 14" id="KW-0547">Nucleotide-binding</keyword>
<evidence type="ECO:0000256" key="9">
    <source>
        <dbReference type="ARBA" id="ARBA00022984"/>
    </source>
</evidence>
<evidence type="ECO:0000256" key="13">
    <source>
        <dbReference type="PIRSR" id="PIRSR039102-1"/>
    </source>
</evidence>
<keyword evidence="8 12" id="KW-0133">Cell shape</keyword>
<evidence type="ECO:0000313" key="19">
    <source>
        <dbReference type="Proteomes" id="UP000250245"/>
    </source>
</evidence>
<evidence type="ECO:0000256" key="3">
    <source>
        <dbReference type="ARBA" id="ARBA00022598"/>
    </source>
</evidence>
<evidence type="ECO:0000313" key="18">
    <source>
        <dbReference type="EMBL" id="SQB65233.1"/>
    </source>
</evidence>
<feature type="binding site" evidence="14">
    <location>
        <begin position="331"/>
        <end position="332"/>
    </location>
    <ligand>
        <name>ATP</name>
        <dbReference type="ChEBI" id="CHEBI:30616"/>
    </ligand>
</feature>
<organism evidence="18 19">
    <name type="scientific">Mobiluncus curtisii</name>
    <dbReference type="NCBI Taxonomy" id="2051"/>
    <lineage>
        <taxon>Bacteria</taxon>
        <taxon>Bacillati</taxon>
        <taxon>Actinomycetota</taxon>
        <taxon>Actinomycetes</taxon>
        <taxon>Actinomycetales</taxon>
        <taxon>Actinomycetaceae</taxon>
        <taxon>Mobiluncus</taxon>
    </lineage>
</organism>
<evidence type="ECO:0000256" key="16">
    <source>
        <dbReference type="PROSITE-ProRule" id="PRU00409"/>
    </source>
</evidence>
<feature type="binding site" evidence="14">
    <location>
        <begin position="231"/>
        <end position="239"/>
    </location>
    <ligand>
        <name>ATP</name>
        <dbReference type="ChEBI" id="CHEBI:30616"/>
    </ligand>
</feature>
<feature type="active site" evidence="13">
    <location>
        <position position="201"/>
    </location>
</feature>
<dbReference type="NCBIfam" id="NF002528">
    <property type="entry name" value="PRK01966.1-4"/>
    <property type="match status" value="1"/>
</dbReference>
<feature type="binding site" evidence="14">
    <location>
        <begin position="201"/>
        <end position="202"/>
    </location>
    <ligand>
        <name>ATP</name>
        <dbReference type="ChEBI" id="CHEBI:30616"/>
    </ligand>
</feature>
<keyword evidence="9 12" id="KW-0573">Peptidoglycan synthesis</keyword>
<dbReference type="InterPro" id="IPR011127">
    <property type="entry name" value="Dala_Dala_lig_N"/>
</dbReference>
<comment type="pathway">
    <text evidence="12">Cell wall biogenesis; peptidoglycan biosynthesis.</text>
</comment>
<evidence type="ECO:0000259" key="17">
    <source>
        <dbReference type="PROSITE" id="PS50975"/>
    </source>
</evidence>
<dbReference type="Gene3D" id="3.30.470.20">
    <property type="entry name" value="ATP-grasp fold, B domain"/>
    <property type="match status" value="1"/>
</dbReference>
<dbReference type="AlphaFoldDB" id="A0A2X2YQQ2"/>
<dbReference type="Proteomes" id="UP000250245">
    <property type="component" value="Unassembled WGS sequence"/>
</dbReference>
<evidence type="ECO:0000256" key="6">
    <source>
        <dbReference type="ARBA" id="ARBA00022840"/>
    </source>
</evidence>
<dbReference type="PROSITE" id="PS00844">
    <property type="entry name" value="DALA_DALA_LIGASE_2"/>
    <property type="match status" value="1"/>
</dbReference>
<evidence type="ECO:0000256" key="8">
    <source>
        <dbReference type="ARBA" id="ARBA00022960"/>
    </source>
</evidence>
<dbReference type="InterPro" id="IPR005905">
    <property type="entry name" value="D_ala_D_ala"/>
</dbReference>
<dbReference type="InterPro" id="IPR013815">
    <property type="entry name" value="ATP_grasp_subdomain_1"/>
</dbReference>
<dbReference type="FunFam" id="3.30.470.20:FF:000008">
    <property type="entry name" value="D-alanine--D-alanine ligase"/>
    <property type="match status" value="1"/>
</dbReference>
<feature type="binding site" evidence="15">
    <location>
        <position position="332"/>
    </location>
    <ligand>
        <name>Mg(2+)</name>
        <dbReference type="ChEBI" id="CHEBI:18420"/>
        <label>1</label>
    </ligand>
</feature>
<dbReference type="Gene3D" id="3.30.1490.20">
    <property type="entry name" value="ATP-grasp fold, A domain"/>
    <property type="match status" value="1"/>
</dbReference>
<dbReference type="Gene3D" id="3.40.50.20">
    <property type="match status" value="1"/>
</dbReference>
<keyword evidence="7 15" id="KW-0460">Magnesium</keyword>
<keyword evidence="4 15" id="KW-0479">Metal-binding</keyword>
<evidence type="ECO:0000256" key="2">
    <source>
        <dbReference type="ARBA" id="ARBA00010871"/>
    </source>
</evidence>
<dbReference type="PANTHER" id="PTHR23132">
    <property type="entry name" value="D-ALANINE--D-ALANINE LIGASE"/>
    <property type="match status" value="1"/>
</dbReference>
<dbReference type="SUPFAM" id="SSF52440">
    <property type="entry name" value="PreATP-grasp domain"/>
    <property type="match status" value="1"/>
</dbReference>
<keyword evidence="6 16" id="KW-0067">ATP-binding</keyword>
<comment type="cofactor">
    <cofactor evidence="15">
        <name>Mg(2+)</name>
        <dbReference type="ChEBI" id="CHEBI:18420"/>
    </cofactor>
    <cofactor evidence="15">
        <name>Mn(2+)</name>
        <dbReference type="ChEBI" id="CHEBI:29035"/>
    </cofactor>
    <text evidence="15">Binds 2 magnesium or manganese ions per subunit.</text>
</comment>
<dbReference type="InterPro" id="IPR011761">
    <property type="entry name" value="ATP-grasp"/>
</dbReference>
<dbReference type="PROSITE" id="PS00843">
    <property type="entry name" value="DALA_DALA_LIGASE_1"/>
    <property type="match status" value="1"/>
</dbReference>
<comment type="similarity">
    <text evidence="2 12">Belongs to the D-alanine--D-alanine ligase family.</text>
</comment>
<dbReference type="GO" id="GO:0005829">
    <property type="term" value="C:cytosol"/>
    <property type="evidence" value="ECO:0007669"/>
    <property type="project" value="TreeGrafter"/>
</dbReference>
<dbReference type="SUPFAM" id="SSF56059">
    <property type="entry name" value="Glutathione synthetase ATP-binding domain-like"/>
    <property type="match status" value="1"/>
</dbReference>
<dbReference type="GO" id="GO:0009252">
    <property type="term" value="P:peptidoglycan biosynthetic process"/>
    <property type="evidence" value="ECO:0007669"/>
    <property type="project" value="UniProtKB-UniRule"/>
</dbReference>
<evidence type="ECO:0000256" key="10">
    <source>
        <dbReference type="ARBA" id="ARBA00023211"/>
    </source>
</evidence>
<dbReference type="InterPro" id="IPR016185">
    <property type="entry name" value="PreATP-grasp_dom_sf"/>
</dbReference>
<dbReference type="InterPro" id="IPR011095">
    <property type="entry name" value="Dala_Dala_lig_C"/>
</dbReference>
<feature type="binding site" evidence="14">
    <location>
        <position position="149"/>
    </location>
    <ligand>
        <name>ATP</name>
        <dbReference type="ChEBI" id="CHEBI:30616"/>
    </ligand>
</feature>
<dbReference type="EMBL" id="UASJ01000001">
    <property type="protein sequence ID" value="SQB65233.1"/>
    <property type="molecule type" value="Genomic_DNA"/>
</dbReference>
<evidence type="ECO:0000256" key="11">
    <source>
        <dbReference type="ARBA" id="ARBA00023316"/>
    </source>
</evidence>
<gene>
    <name evidence="12 18" type="primary">ddl</name>
    <name evidence="18" type="ORF">NCTC11820_01401</name>
</gene>
<feature type="binding site" evidence="15">
    <location>
        <position position="332"/>
    </location>
    <ligand>
        <name>Mg(2+)</name>
        <dbReference type="ChEBI" id="CHEBI:18420"/>
        <label>2</label>
    </ligand>
</feature>
<sequence length="375" mass="40402">MSKGEQKTRVAVIFGGRSGEHSISCATAAGVLDHIDRTRFEPVPIGITKAGAWVLMPDESDSLRLQDGQGAEIEDNGTFVALVPQNQHLFFWDSRTPSSPIKDLGRIDVVMPLLHGPYGEDGTIQGLCEMVGVPYTGCGVGASSNGMDKGCAKVLLEHGGIPVGRYHVISDFDWRHRADEVPTPILSWGLPVFVKPARAGSSLGVTRVDSWQDFESAVVAARRHDPKVIVEAAVQGAREIECAVLEGRAGGAPRTTPPGEVVMVSTPGMYDFQSKYFANEAVQLQIPAQIPAGVAAQIQSYARQAFQILGGEGLSRVDFFYVPDTGEIILNEVNTMPGMTPYSLYPGMWENVGLSYTDLVTELIELALAHPQGLR</sequence>
<dbReference type="Pfam" id="PF01820">
    <property type="entry name" value="Dala_Dala_lig_N"/>
    <property type="match status" value="1"/>
</dbReference>
<comment type="cofactor">
    <cofactor evidence="1">
        <name>Mn(2+)</name>
        <dbReference type="ChEBI" id="CHEBI:29035"/>
    </cofactor>
</comment>
<dbReference type="GO" id="GO:0046872">
    <property type="term" value="F:metal ion binding"/>
    <property type="evidence" value="ECO:0007669"/>
    <property type="project" value="UniProtKB-KW"/>
</dbReference>
<protein>
    <recommendedName>
        <fullName evidence="12">D-alanine--D-alanine ligase</fullName>
        <ecNumber evidence="12">6.3.2.4</ecNumber>
    </recommendedName>
    <alternativeName>
        <fullName evidence="12">D-Ala-D-Ala ligase</fullName>
    </alternativeName>
    <alternativeName>
        <fullName evidence="12">D-alanylalanine synthetase</fullName>
    </alternativeName>
</protein>
<keyword evidence="10 15" id="KW-0464">Manganese</keyword>
<dbReference type="HAMAP" id="MF_00047">
    <property type="entry name" value="Dala_Dala_lig"/>
    <property type="match status" value="1"/>
</dbReference>
<comment type="catalytic activity">
    <reaction evidence="12">
        <text>2 D-alanine + ATP = D-alanyl-D-alanine + ADP + phosphate + H(+)</text>
        <dbReference type="Rhea" id="RHEA:11224"/>
        <dbReference type="ChEBI" id="CHEBI:15378"/>
        <dbReference type="ChEBI" id="CHEBI:30616"/>
        <dbReference type="ChEBI" id="CHEBI:43474"/>
        <dbReference type="ChEBI" id="CHEBI:57416"/>
        <dbReference type="ChEBI" id="CHEBI:57822"/>
        <dbReference type="ChEBI" id="CHEBI:456216"/>
        <dbReference type="EC" id="6.3.2.4"/>
    </reaction>
</comment>
<name>A0A2X2YQQ2_9ACTO</name>
<comment type="subcellular location">
    <subcellularLocation>
        <location evidence="12">Cytoplasm</location>
    </subcellularLocation>
</comment>
<dbReference type="UniPathway" id="UPA00219"/>
<evidence type="ECO:0000256" key="12">
    <source>
        <dbReference type="HAMAP-Rule" id="MF_00047"/>
    </source>
</evidence>
<dbReference type="EC" id="6.3.2.4" evidence="12"/>
<comment type="function">
    <text evidence="12">Cell wall formation.</text>
</comment>
<dbReference type="PANTHER" id="PTHR23132:SF25">
    <property type="entry name" value="D-ALANINE--D-ALANINE LIGASE A"/>
    <property type="match status" value="1"/>
</dbReference>